<reference evidence="1 2" key="1">
    <citation type="journal article" date="2023" name="Int. J. Syst. Evol. Microbiol.">
        <title>The observation of taxonomic boundaries for the 16SrII and 16SrXXV phytoplasmas using genome-based delimitation.</title>
        <authorList>
            <person name="Rodrigues Jardim B."/>
            <person name="Tran-Nguyen L.T.T."/>
            <person name="Gambley C."/>
            <person name="Al-Sadi A.M."/>
            <person name="Al-Subhi A.M."/>
            <person name="Foissac X."/>
            <person name="Salar P."/>
            <person name="Cai H."/>
            <person name="Yang J.Y."/>
            <person name="Davis R."/>
            <person name="Jones L."/>
            <person name="Rodoni B."/>
            <person name="Constable F.E."/>
        </authorList>
    </citation>
    <scope>NUCLEOTIDE SEQUENCE [LARGE SCALE GENOMIC DNA]</scope>
    <source>
        <strain evidence="1">BAWM-OMN-P53</strain>
    </source>
</reference>
<comment type="caution">
    <text evidence="1">The sequence shown here is derived from an EMBL/GenBank/DDBJ whole genome shotgun (WGS) entry which is preliminary data.</text>
</comment>
<keyword evidence="2" id="KW-1185">Reference proteome</keyword>
<protein>
    <submittedName>
        <fullName evidence="1">Uncharacterized protein</fullName>
    </submittedName>
</protein>
<sequence>MNHGLSTLGIKLKKCVTTRKKPDITINKFIFQSRTKLTDRLKAERCENCDRTNQL</sequence>
<proteinExistence type="predicted"/>
<dbReference type="RefSeq" id="WP_304514780.1">
    <property type="nucleotide sequence ID" value="NZ_JAOSIR010000014.1"/>
</dbReference>
<evidence type="ECO:0000313" key="2">
    <source>
        <dbReference type="Proteomes" id="UP001170674"/>
    </source>
</evidence>
<organism evidence="1 2">
    <name type="scientific">Candidatus Phytoplasma crotalariae</name>
    <dbReference type="NCBI Taxonomy" id="2982627"/>
    <lineage>
        <taxon>Bacteria</taxon>
        <taxon>Bacillati</taxon>
        <taxon>Mycoplasmatota</taxon>
        <taxon>Mollicutes</taxon>
        <taxon>Acholeplasmatales</taxon>
        <taxon>Acholeplasmataceae</taxon>
        <taxon>Candidatus Phytoplasma</taxon>
        <taxon>16SrII (Peanut WB group)</taxon>
    </lineage>
</organism>
<accession>A0ABT9D2N1</accession>
<gene>
    <name evidence="1" type="ORF">OC683_01425</name>
</gene>
<dbReference type="EMBL" id="JAOSIR010000014">
    <property type="protein sequence ID" value="MDO8059271.1"/>
    <property type="molecule type" value="Genomic_DNA"/>
</dbReference>
<evidence type="ECO:0000313" key="1">
    <source>
        <dbReference type="EMBL" id="MDO8059271.1"/>
    </source>
</evidence>
<name>A0ABT9D2N1_9MOLU</name>
<dbReference type="Proteomes" id="UP001170674">
    <property type="component" value="Unassembled WGS sequence"/>
</dbReference>